<dbReference type="InterPro" id="IPR050378">
    <property type="entry name" value="Metallo-dep_Hydrolases_sf"/>
</dbReference>
<sequence length="477" mass="51420">MFDLTIRRGTVVLPDSISVCDLGVRDGKIVAIEPILPAGREDVDATGLLVLPGGVDSHVHVDQTFSSGAQIADDFASGTASALAGGTTTIISFVMQPRGGSLKHAAAHQHKLSERSRCDHSFHLTITDPTPEVLEQELPELIAQGHRSIKIFMANASTRLTDAQMLPVLAAARQHGALVCVHAEHHELIEWLTARLLAQGITEPRALALAKPMIVEREATHRVIALAEALDAPLQIFHVSGHSSAEEVARAQARGVKVWAETCTQYFLLTAKDLDRPGMEGAKYMFAPAPRTLADQEDLWQRIQDGTITVVSSDHSPLNFDAHGKLFAGEGAPFSKIPNGIPGLAARLPIVYTLGVHEGRIDLRKFVDLVSTNPAKLFGLYPQKGAIALGSDADLVLWDANAARTLTNATMHHGPDHTPYEGLETVGVPVRTYLRGQLAFADDRVLSEPGAGRFLARDAYEFIAPSGRFPAGFNPYL</sequence>
<dbReference type="SUPFAM" id="SSF51338">
    <property type="entry name" value="Composite domain of metallo-dependent hydrolases"/>
    <property type="match status" value="2"/>
</dbReference>
<evidence type="ECO:0000313" key="6">
    <source>
        <dbReference type="EMBL" id="MFC6646460.1"/>
    </source>
</evidence>
<evidence type="ECO:0000256" key="2">
    <source>
        <dbReference type="ARBA" id="ARBA00008829"/>
    </source>
</evidence>
<dbReference type="Gene3D" id="2.30.40.10">
    <property type="entry name" value="Urease, subunit C, domain 1"/>
    <property type="match status" value="1"/>
</dbReference>
<evidence type="ECO:0000256" key="3">
    <source>
        <dbReference type="ARBA" id="ARBA00022723"/>
    </source>
</evidence>
<dbReference type="CDD" id="cd01314">
    <property type="entry name" value="D-HYD"/>
    <property type="match status" value="1"/>
</dbReference>
<name>A0ABW1ZDH0_9BACT</name>
<keyword evidence="7" id="KW-1185">Reference proteome</keyword>
<dbReference type="EC" id="3.5.2.2" evidence="6"/>
<dbReference type="NCBIfam" id="TIGR02033">
    <property type="entry name" value="D-hydantoinase"/>
    <property type="match status" value="1"/>
</dbReference>
<dbReference type="InterPro" id="IPR011059">
    <property type="entry name" value="Metal-dep_hydrolase_composite"/>
</dbReference>
<dbReference type="InterPro" id="IPR032466">
    <property type="entry name" value="Metal_Hydrolase"/>
</dbReference>
<dbReference type="Gene3D" id="3.20.20.140">
    <property type="entry name" value="Metal-dependent hydrolases"/>
    <property type="match status" value="1"/>
</dbReference>
<dbReference type="RefSeq" id="WP_263370128.1">
    <property type="nucleotide sequence ID" value="NZ_JAGSYD010000001.1"/>
</dbReference>
<dbReference type="InterPro" id="IPR006680">
    <property type="entry name" value="Amidohydro-rel"/>
</dbReference>
<proteinExistence type="inferred from homology"/>
<dbReference type="EMBL" id="JBHSWI010000001">
    <property type="protein sequence ID" value="MFC6646460.1"/>
    <property type="molecule type" value="Genomic_DNA"/>
</dbReference>
<dbReference type="Proteomes" id="UP001596391">
    <property type="component" value="Unassembled WGS sequence"/>
</dbReference>
<keyword evidence="3" id="KW-0479">Metal-binding</keyword>
<comment type="similarity">
    <text evidence="2">Belongs to the metallo-dependent hydrolases superfamily. Hydantoinase/dihydropyrimidinase family.</text>
</comment>
<evidence type="ECO:0000256" key="1">
    <source>
        <dbReference type="ARBA" id="ARBA00001947"/>
    </source>
</evidence>
<comment type="cofactor">
    <cofactor evidence="1">
        <name>Zn(2+)</name>
        <dbReference type="ChEBI" id="CHEBI:29105"/>
    </cofactor>
</comment>
<organism evidence="6 7">
    <name type="scientific">Granulicella cerasi</name>
    <dbReference type="NCBI Taxonomy" id="741063"/>
    <lineage>
        <taxon>Bacteria</taxon>
        <taxon>Pseudomonadati</taxon>
        <taxon>Acidobacteriota</taxon>
        <taxon>Terriglobia</taxon>
        <taxon>Terriglobales</taxon>
        <taxon>Acidobacteriaceae</taxon>
        <taxon>Granulicella</taxon>
    </lineage>
</organism>
<evidence type="ECO:0000259" key="5">
    <source>
        <dbReference type="Pfam" id="PF01979"/>
    </source>
</evidence>
<dbReference type="SUPFAM" id="SSF51556">
    <property type="entry name" value="Metallo-dependent hydrolases"/>
    <property type="match status" value="1"/>
</dbReference>
<dbReference type="InterPro" id="IPR011778">
    <property type="entry name" value="Hydantoinase/dihydroPyrase"/>
</dbReference>
<gene>
    <name evidence="6" type="primary">hydA</name>
    <name evidence="6" type="ORF">ACFQBQ_12865</name>
</gene>
<protein>
    <submittedName>
        <fullName evidence="6">Dihydropyrimidinase</fullName>
        <ecNumber evidence="6">3.5.2.2</ecNumber>
    </submittedName>
</protein>
<dbReference type="GO" id="GO:0004157">
    <property type="term" value="F:dihydropyrimidinase activity"/>
    <property type="evidence" value="ECO:0007669"/>
    <property type="project" value="UniProtKB-EC"/>
</dbReference>
<feature type="domain" description="Amidohydrolase-related" evidence="5">
    <location>
        <begin position="49"/>
        <end position="437"/>
    </location>
</feature>
<dbReference type="PANTHER" id="PTHR11647">
    <property type="entry name" value="HYDRANTOINASE/DIHYDROPYRIMIDINASE FAMILY MEMBER"/>
    <property type="match status" value="1"/>
</dbReference>
<keyword evidence="4 6" id="KW-0378">Hydrolase</keyword>
<evidence type="ECO:0000313" key="7">
    <source>
        <dbReference type="Proteomes" id="UP001596391"/>
    </source>
</evidence>
<evidence type="ECO:0000256" key="4">
    <source>
        <dbReference type="ARBA" id="ARBA00022801"/>
    </source>
</evidence>
<comment type="caution">
    <text evidence="6">The sequence shown here is derived from an EMBL/GenBank/DDBJ whole genome shotgun (WGS) entry which is preliminary data.</text>
</comment>
<accession>A0ABW1ZDH0</accession>
<reference evidence="7" key="1">
    <citation type="journal article" date="2019" name="Int. J. Syst. Evol. Microbiol.">
        <title>The Global Catalogue of Microorganisms (GCM) 10K type strain sequencing project: providing services to taxonomists for standard genome sequencing and annotation.</title>
        <authorList>
            <consortium name="The Broad Institute Genomics Platform"/>
            <consortium name="The Broad Institute Genome Sequencing Center for Infectious Disease"/>
            <person name="Wu L."/>
            <person name="Ma J."/>
        </authorList>
    </citation>
    <scope>NUCLEOTIDE SEQUENCE [LARGE SCALE GENOMIC DNA]</scope>
    <source>
        <strain evidence="7">CGMCC 1.16026</strain>
    </source>
</reference>
<dbReference type="Pfam" id="PF01979">
    <property type="entry name" value="Amidohydro_1"/>
    <property type="match status" value="1"/>
</dbReference>
<dbReference type="PANTHER" id="PTHR11647:SF1">
    <property type="entry name" value="COLLAPSIN RESPONSE MEDIATOR PROTEIN"/>
    <property type="match status" value="1"/>
</dbReference>